<reference evidence="2" key="1">
    <citation type="journal article" date="2020" name="Nature">
        <title>Giant virus diversity and host interactions through global metagenomics.</title>
        <authorList>
            <person name="Schulz F."/>
            <person name="Roux S."/>
            <person name="Paez-Espino D."/>
            <person name="Jungbluth S."/>
            <person name="Walsh D.A."/>
            <person name="Denef V.J."/>
            <person name="McMahon K.D."/>
            <person name="Konstantinidis K.T."/>
            <person name="Eloe-Fadrosh E.A."/>
            <person name="Kyrpides N.C."/>
            <person name="Woyke T."/>
        </authorList>
    </citation>
    <scope>NUCLEOTIDE SEQUENCE</scope>
    <source>
        <strain evidence="2">GVMAG-M-3300018416-26</strain>
    </source>
</reference>
<organism evidence="2">
    <name type="scientific">viral metagenome</name>
    <dbReference type="NCBI Taxonomy" id="1070528"/>
    <lineage>
        <taxon>unclassified sequences</taxon>
        <taxon>metagenomes</taxon>
        <taxon>organismal metagenomes</taxon>
    </lineage>
</organism>
<name>A0A6C0BQU7_9ZZZZ</name>
<evidence type="ECO:0000313" key="2">
    <source>
        <dbReference type="EMBL" id="QHS94004.1"/>
    </source>
</evidence>
<proteinExistence type="predicted"/>
<dbReference type="EMBL" id="MN739215">
    <property type="protein sequence ID" value="QHS94004.1"/>
    <property type="molecule type" value="Genomic_DNA"/>
</dbReference>
<accession>A0A6C0BQU7</accession>
<sequence length="463" mass="54929">MTKNKHYEIQELEQNKTTVAFIDGTPSVRRAIIDIGCSIYDNIDLFINMKKKENDNTLYDELQIKLQKVISERDQYVNDIMLPKIDEIERLKRQLEENDQHFTKKIKIEREYYELHRDKTQQEINDFVNMSLKPKDVEITFLKNYITENTTEWNRQKEDEINRIEYHNNRYVETLKEQIVQLQRINDYQHIQLSEHDRKKNMNVVKIGQIGETYVEQYISEHFIEGTLKNTAKTGGQGDLHFNYKNCDILLEVKNKDRITPDDISKFERDIQDTDCVGGVFVSIKTNVNVPCHSVYDVEWIHGKPIIYITNFEGLPDMLYLAIKTIYYYFVYKQDQEQHTNTTEIQNKLIKYKQDLDHIIDNVKLFKPILEDASFNVSKLNESILRMQYIIKNQLQSFFINEDSIEDKLNFILNKIKQKTDEGKSPTYEELIKTPGISKKDIATLGGMKKIRSEYNKKLTQTE</sequence>
<dbReference type="AlphaFoldDB" id="A0A6C0BQU7"/>
<evidence type="ECO:0000256" key="1">
    <source>
        <dbReference type="SAM" id="Coils"/>
    </source>
</evidence>
<keyword evidence="1" id="KW-0175">Coiled coil</keyword>
<feature type="coiled-coil region" evidence="1">
    <location>
        <begin position="59"/>
        <end position="105"/>
    </location>
</feature>
<protein>
    <submittedName>
        <fullName evidence="2">Uncharacterized protein</fullName>
    </submittedName>
</protein>